<sequence>MPATPFVGEIFMFAGNFAMNGTALCNGQLLPISQNTALFSLLGTTYGGDGRATFALPNLQGTVPLGQGQSTTGSMYDLGQTAGSATVTLLQTEIPSHNHTLQVAMGTGTTPLTATAVGSLPATTTTNLYSDTAGANFMTPLNVNLNTTTEITGSGFPHNNMQPYLAVTFVVAMQGVFPARS</sequence>
<name>A0ABW5MNP9_9SPHI</name>
<feature type="domain" description="Phage tail collar" evidence="1">
    <location>
        <begin position="8"/>
        <end position="64"/>
    </location>
</feature>
<keyword evidence="3" id="KW-1185">Reference proteome</keyword>
<dbReference type="InterPro" id="IPR011083">
    <property type="entry name" value="Phage_tail_collar_dom"/>
</dbReference>
<dbReference type="SUPFAM" id="SSF88874">
    <property type="entry name" value="Receptor-binding domain of short tail fibre protein gp12"/>
    <property type="match status" value="1"/>
</dbReference>
<evidence type="ECO:0000313" key="3">
    <source>
        <dbReference type="Proteomes" id="UP001597461"/>
    </source>
</evidence>
<accession>A0ABW5MNP9</accession>
<evidence type="ECO:0000259" key="1">
    <source>
        <dbReference type="Pfam" id="PF07484"/>
    </source>
</evidence>
<protein>
    <submittedName>
        <fullName evidence="2">Phage tail protein</fullName>
    </submittedName>
</protein>
<organism evidence="2 3">
    <name type="scientific">Pedobacter vanadiisoli</name>
    <dbReference type="NCBI Taxonomy" id="1761975"/>
    <lineage>
        <taxon>Bacteria</taxon>
        <taxon>Pseudomonadati</taxon>
        <taxon>Bacteroidota</taxon>
        <taxon>Sphingobacteriia</taxon>
        <taxon>Sphingobacteriales</taxon>
        <taxon>Sphingobacteriaceae</taxon>
        <taxon>Pedobacter</taxon>
    </lineage>
</organism>
<comment type="caution">
    <text evidence="2">The sequence shown here is derived from an EMBL/GenBank/DDBJ whole genome shotgun (WGS) entry which is preliminary data.</text>
</comment>
<reference evidence="3" key="1">
    <citation type="journal article" date="2019" name="Int. J. Syst. Evol. Microbiol.">
        <title>The Global Catalogue of Microorganisms (GCM) 10K type strain sequencing project: providing services to taxonomists for standard genome sequencing and annotation.</title>
        <authorList>
            <consortium name="The Broad Institute Genomics Platform"/>
            <consortium name="The Broad Institute Genome Sequencing Center for Infectious Disease"/>
            <person name="Wu L."/>
            <person name="Ma J."/>
        </authorList>
    </citation>
    <scope>NUCLEOTIDE SEQUENCE [LARGE SCALE GENOMIC DNA]</scope>
    <source>
        <strain evidence="3">KCTC 42866</strain>
    </source>
</reference>
<gene>
    <name evidence="2" type="ORF">ACFSR6_18535</name>
</gene>
<dbReference type="EMBL" id="JBHULL010000037">
    <property type="protein sequence ID" value="MFD2584501.1"/>
    <property type="molecule type" value="Genomic_DNA"/>
</dbReference>
<dbReference type="InterPro" id="IPR037053">
    <property type="entry name" value="Phage_tail_collar_dom_sf"/>
</dbReference>
<dbReference type="Pfam" id="PF07484">
    <property type="entry name" value="Collar"/>
    <property type="match status" value="1"/>
</dbReference>
<dbReference type="RefSeq" id="WP_379081622.1">
    <property type="nucleotide sequence ID" value="NZ_JBHULL010000037.1"/>
</dbReference>
<proteinExistence type="predicted"/>
<dbReference type="Proteomes" id="UP001597461">
    <property type="component" value="Unassembled WGS sequence"/>
</dbReference>
<evidence type="ECO:0000313" key="2">
    <source>
        <dbReference type="EMBL" id="MFD2584501.1"/>
    </source>
</evidence>
<dbReference type="Gene3D" id="3.90.1340.10">
    <property type="entry name" value="Phage tail collar domain"/>
    <property type="match status" value="1"/>
</dbReference>